<protein>
    <submittedName>
        <fullName evidence="1">Uncharacterized protein</fullName>
    </submittedName>
</protein>
<dbReference type="EMBL" id="AMFJ01036181">
    <property type="protein sequence ID" value="EKD24679.1"/>
    <property type="molecule type" value="Genomic_DNA"/>
</dbReference>
<dbReference type="AlphaFoldDB" id="K1YH73"/>
<gene>
    <name evidence="1" type="ORF">ACD_80C00174G0029</name>
</gene>
<organism evidence="1">
    <name type="scientific">uncultured bacterium</name>
    <name type="common">gcode 4</name>
    <dbReference type="NCBI Taxonomy" id="1234023"/>
    <lineage>
        <taxon>Bacteria</taxon>
        <taxon>environmental samples</taxon>
    </lineage>
</organism>
<evidence type="ECO:0000313" key="1">
    <source>
        <dbReference type="EMBL" id="EKD24679.1"/>
    </source>
</evidence>
<accession>K1YH73</accession>
<sequence length="145" mass="17355">MKKWTGLWTSKDRKDIIPDNWESKTKKIQKQSSKKVLDVLLLLQKDFIQEIRKCYCEHSDTKLLLEIPELKDIKINVAEIAPNGFSTMHISTSFKWNLHKLLSKHKFENGLVYHAWKNKIHWESTSMEVILEWWILHLFIDQPEL</sequence>
<reference evidence="1" key="1">
    <citation type="journal article" date="2012" name="Science">
        <title>Fermentation, hydrogen, and sulfur metabolism in multiple uncultivated bacterial phyla.</title>
        <authorList>
            <person name="Wrighton K.C."/>
            <person name="Thomas B.C."/>
            <person name="Sharon I."/>
            <person name="Miller C.S."/>
            <person name="Castelle C.J."/>
            <person name="VerBerkmoes N.C."/>
            <person name="Wilkins M.J."/>
            <person name="Hettich R.L."/>
            <person name="Lipton M.S."/>
            <person name="Williams K.H."/>
            <person name="Long P.E."/>
            <person name="Banfield J.F."/>
        </authorList>
    </citation>
    <scope>NUCLEOTIDE SEQUENCE [LARGE SCALE GENOMIC DNA]</scope>
</reference>
<proteinExistence type="predicted"/>
<name>K1YH73_9BACT</name>
<comment type="caution">
    <text evidence="1">The sequence shown here is derived from an EMBL/GenBank/DDBJ whole genome shotgun (WGS) entry which is preliminary data.</text>
</comment>